<reference evidence="1" key="1">
    <citation type="submission" date="2023-06" db="EMBL/GenBank/DDBJ databases">
        <title>Uncultivated large filamentous bacteria from sulfidic sediments reveal new species and different genomic features in energy metabolism and defense.</title>
        <authorList>
            <person name="Fonseca A."/>
        </authorList>
    </citation>
    <scope>NUCLEOTIDE SEQUENCE</scope>
    <source>
        <strain evidence="1">HSG4</strain>
    </source>
</reference>
<comment type="caution">
    <text evidence="1">The sequence shown here is derived from an EMBL/GenBank/DDBJ whole genome shotgun (WGS) entry which is preliminary data.</text>
</comment>
<dbReference type="EMBL" id="JAUCGM010000703">
    <property type="protein sequence ID" value="MDM8563542.1"/>
    <property type="molecule type" value="Genomic_DNA"/>
</dbReference>
<proteinExistence type="predicted"/>
<keyword evidence="2" id="KW-1185">Reference proteome</keyword>
<organism evidence="1 2">
    <name type="scientific">Candidatus Marithioploca araucensis</name>
    <dbReference type="NCBI Taxonomy" id="70273"/>
    <lineage>
        <taxon>Bacteria</taxon>
        <taxon>Pseudomonadati</taxon>
        <taxon>Pseudomonadota</taxon>
        <taxon>Gammaproteobacteria</taxon>
        <taxon>Thiotrichales</taxon>
        <taxon>Thiotrichaceae</taxon>
        <taxon>Candidatus Marithioploca</taxon>
    </lineage>
</organism>
<protein>
    <submittedName>
        <fullName evidence="1">Uncharacterized protein</fullName>
    </submittedName>
</protein>
<name>A0ABT7VVD8_9GAMM</name>
<gene>
    <name evidence="1" type="ORF">QUF54_09330</name>
</gene>
<sequence>MNHCSLRSFDTGIPKRSLGTRNPCRYVLKSARLCNPCRYVLKSARLYNPCRYVLKSARLYNPCR</sequence>
<accession>A0ABT7VVD8</accession>
<evidence type="ECO:0000313" key="2">
    <source>
        <dbReference type="Proteomes" id="UP001171945"/>
    </source>
</evidence>
<dbReference type="Proteomes" id="UP001171945">
    <property type="component" value="Unassembled WGS sequence"/>
</dbReference>
<evidence type="ECO:0000313" key="1">
    <source>
        <dbReference type="EMBL" id="MDM8563542.1"/>
    </source>
</evidence>
<feature type="non-terminal residue" evidence="1">
    <location>
        <position position="64"/>
    </location>
</feature>